<feature type="compositionally biased region" description="Polar residues" evidence="1">
    <location>
        <begin position="154"/>
        <end position="171"/>
    </location>
</feature>
<organism evidence="2 3">
    <name type="scientific">Elysia marginata</name>
    <dbReference type="NCBI Taxonomy" id="1093978"/>
    <lineage>
        <taxon>Eukaryota</taxon>
        <taxon>Metazoa</taxon>
        <taxon>Spiralia</taxon>
        <taxon>Lophotrochozoa</taxon>
        <taxon>Mollusca</taxon>
        <taxon>Gastropoda</taxon>
        <taxon>Heterobranchia</taxon>
        <taxon>Euthyneura</taxon>
        <taxon>Panpulmonata</taxon>
        <taxon>Sacoglossa</taxon>
        <taxon>Placobranchoidea</taxon>
        <taxon>Plakobranchidae</taxon>
        <taxon>Elysia</taxon>
    </lineage>
</organism>
<dbReference type="InterPro" id="IPR038794">
    <property type="entry name" value="LIAT1"/>
</dbReference>
<keyword evidence="3" id="KW-1185">Reference proteome</keyword>
<protein>
    <submittedName>
        <fullName evidence="2">Protein LIAT1</fullName>
    </submittedName>
</protein>
<dbReference type="AlphaFoldDB" id="A0AAV4H539"/>
<name>A0AAV4H539_9GAST</name>
<evidence type="ECO:0000313" key="2">
    <source>
        <dbReference type="EMBL" id="GFR92709.1"/>
    </source>
</evidence>
<reference evidence="2 3" key="1">
    <citation type="journal article" date="2021" name="Elife">
        <title>Chloroplast acquisition without the gene transfer in kleptoplastic sea slugs, Plakobranchus ocellatus.</title>
        <authorList>
            <person name="Maeda T."/>
            <person name="Takahashi S."/>
            <person name="Yoshida T."/>
            <person name="Shimamura S."/>
            <person name="Takaki Y."/>
            <person name="Nagai Y."/>
            <person name="Toyoda A."/>
            <person name="Suzuki Y."/>
            <person name="Arimoto A."/>
            <person name="Ishii H."/>
            <person name="Satoh N."/>
            <person name="Nishiyama T."/>
            <person name="Hasebe M."/>
            <person name="Maruyama T."/>
            <person name="Minagawa J."/>
            <person name="Obokata J."/>
            <person name="Shigenobu S."/>
        </authorList>
    </citation>
    <scope>NUCLEOTIDE SEQUENCE [LARGE SCALE GENOMIC DNA]</scope>
</reference>
<feature type="compositionally biased region" description="Basic residues" evidence="1">
    <location>
        <begin position="31"/>
        <end position="43"/>
    </location>
</feature>
<proteinExistence type="predicted"/>
<evidence type="ECO:0000256" key="1">
    <source>
        <dbReference type="SAM" id="MobiDB-lite"/>
    </source>
</evidence>
<feature type="region of interest" description="Disordered" evidence="1">
    <location>
        <begin position="150"/>
        <end position="196"/>
    </location>
</feature>
<dbReference type="PANTHER" id="PTHR36474">
    <property type="entry name" value="PROTEIN LIAT1"/>
    <property type="match status" value="1"/>
</dbReference>
<dbReference type="PANTHER" id="PTHR36474:SF1">
    <property type="entry name" value="PROTEIN LIAT1"/>
    <property type="match status" value="1"/>
</dbReference>
<evidence type="ECO:0000313" key="3">
    <source>
        <dbReference type="Proteomes" id="UP000762676"/>
    </source>
</evidence>
<sequence>MEDSTNSGKLSSRSGKSSKVIPAGLAEAKQKKPKKKKKGRRNSNKPDVEDVNKHTSDEDKSRLEVEGVGALENDSGESSGPTSSQSAAVTTTKLPMITTVKPQSPVTEQQTTPPRSRLGSNLKQASLVYRPDQQVVNSLAHKINSLNIKHKQGGATNVKSNPASRARQNNGGKLAKATNRGKDKGAGSLGTKSAPAAVKATPTNAFRSSGVPLTKNSSGFGVHSDSAAESLRWENILEDSEEERERIRVYKINRRKRYLAAAQAKGLGWALNQSMNSAFQITEDYGLENRGWATTTASVSGPSSNSYQTDFAPIRSLRASGSHGMMGAALVEC</sequence>
<feature type="compositionally biased region" description="Polar residues" evidence="1">
    <location>
        <begin position="100"/>
        <end position="121"/>
    </location>
</feature>
<dbReference type="EMBL" id="BMAT01005405">
    <property type="protein sequence ID" value="GFR92709.1"/>
    <property type="molecule type" value="Genomic_DNA"/>
</dbReference>
<feature type="compositionally biased region" description="Low complexity" evidence="1">
    <location>
        <begin position="7"/>
        <end position="19"/>
    </location>
</feature>
<feature type="compositionally biased region" description="Basic and acidic residues" evidence="1">
    <location>
        <begin position="44"/>
        <end position="65"/>
    </location>
</feature>
<dbReference type="Proteomes" id="UP000762676">
    <property type="component" value="Unassembled WGS sequence"/>
</dbReference>
<comment type="caution">
    <text evidence="2">The sequence shown here is derived from an EMBL/GenBank/DDBJ whole genome shotgun (WGS) entry which is preliminary data.</text>
</comment>
<accession>A0AAV4H539</accession>
<feature type="compositionally biased region" description="Low complexity" evidence="1">
    <location>
        <begin position="76"/>
        <end position="86"/>
    </location>
</feature>
<feature type="region of interest" description="Disordered" evidence="1">
    <location>
        <begin position="1"/>
        <end position="121"/>
    </location>
</feature>
<gene>
    <name evidence="2" type="ORF">ElyMa_002625200</name>
</gene>